<comment type="caution">
    <text evidence="1">The sequence shown here is derived from an EMBL/GenBank/DDBJ whole genome shotgun (WGS) entry which is preliminary data.</text>
</comment>
<gene>
    <name evidence="1" type="ORF">V6N11_031399</name>
</gene>
<dbReference type="EMBL" id="JBBPBN010000010">
    <property type="protein sequence ID" value="KAK9029960.1"/>
    <property type="molecule type" value="Genomic_DNA"/>
</dbReference>
<sequence length="203" mass="22477">MVESVGRNWVFVSNVGLDHFLRDCPHSPSVAHTPAPTPAMSRRHFRASRSVTASSYRSLQRSVRSIDENPNGFCTCLSPFSTCPAVHSRNDPRNRASRVRVSETQACDHPVDFILVFTGAMLSLGVFFSQIWGRAWATRAVGGDLRPPCSEPLLNQSGSTTDIECQVVEKLNFGWKLKEAKIGKIAQGFRVVRASNEALHPLR</sequence>
<keyword evidence="2" id="KW-1185">Reference proteome</keyword>
<protein>
    <submittedName>
        <fullName evidence="1">Uncharacterized protein</fullName>
    </submittedName>
</protein>
<accession>A0ABR2SY34</accession>
<reference evidence="1 2" key="1">
    <citation type="journal article" date="2024" name="G3 (Bethesda)">
        <title>Genome assembly of Hibiscus sabdariffa L. provides insights into metabolisms of medicinal natural products.</title>
        <authorList>
            <person name="Kim T."/>
        </authorList>
    </citation>
    <scope>NUCLEOTIDE SEQUENCE [LARGE SCALE GENOMIC DNA]</scope>
    <source>
        <strain evidence="1">TK-2024</strain>
        <tissue evidence="1">Old leaves</tissue>
    </source>
</reference>
<evidence type="ECO:0000313" key="1">
    <source>
        <dbReference type="EMBL" id="KAK9029960.1"/>
    </source>
</evidence>
<name>A0ABR2SY34_9ROSI</name>
<evidence type="ECO:0000313" key="2">
    <source>
        <dbReference type="Proteomes" id="UP001396334"/>
    </source>
</evidence>
<proteinExistence type="predicted"/>
<dbReference type="Proteomes" id="UP001396334">
    <property type="component" value="Unassembled WGS sequence"/>
</dbReference>
<organism evidence="1 2">
    <name type="scientific">Hibiscus sabdariffa</name>
    <name type="common">roselle</name>
    <dbReference type="NCBI Taxonomy" id="183260"/>
    <lineage>
        <taxon>Eukaryota</taxon>
        <taxon>Viridiplantae</taxon>
        <taxon>Streptophyta</taxon>
        <taxon>Embryophyta</taxon>
        <taxon>Tracheophyta</taxon>
        <taxon>Spermatophyta</taxon>
        <taxon>Magnoliopsida</taxon>
        <taxon>eudicotyledons</taxon>
        <taxon>Gunneridae</taxon>
        <taxon>Pentapetalae</taxon>
        <taxon>rosids</taxon>
        <taxon>malvids</taxon>
        <taxon>Malvales</taxon>
        <taxon>Malvaceae</taxon>
        <taxon>Malvoideae</taxon>
        <taxon>Hibiscus</taxon>
    </lineage>
</organism>